<protein>
    <submittedName>
        <fullName evidence="1">Uncharacterized protein</fullName>
    </submittedName>
</protein>
<reference evidence="1 2" key="1">
    <citation type="submission" date="2020-08" db="EMBL/GenBank/DDBJ databases">
        <authorList>
            <person name="Koutsovoulos G."/>
            <person name="Danchin GJ E."/>
        </authorList>
    </citation>
    <scope>NUCLEOTIDE SEQUENCE [LARGE SCALE GENOMIC DNA]</scope>
</reference>
<dbReference type="EMBL" id="CAJEWN010000201">
    <property type="protein sequence ID" value="CAD2172501.1"/>
    <property type="molecule type" value="Genomic_DNA"/>
</dbReference>
<evidence type="ECO:0000313" key="1">
    <source>
        <dbReference type="EMBL" id="CAD2172501.1"/>
    </source>
</evidence>
<dbReference type="Proteomes" id="UP000580250">
    <property type="component" value="Unassembled WGS sequence"/>
</dbReference>
<proteinExistence type="predicted"/>
<gene>
    <name evidence="1" type="ORF">MENT_LOCUS24057</name>
</gene>
<accession>A0A6V7VEB9</accession>
<comment type="caution">
    <text evidence="1">The sequence shown here is derived from an EMBL/GenBank/DDBJ whole genome shotgun (WGS) entry which is preliminary data.</text>
</comment>
<name>A0A6V7VEB9_MELEN</name>
<sequence>MGVGIVVDHTKFIEEFPFAVKELLRENQESNPNTLIENYNKIKEAINQFPNGQIQTFLEAVEKAIEEKTTKNLFLQFLNLKRLNTADTNPFRLP</sequence>
<evidence type="ECO:0000313" key="2">
    <source>
        <dbReference type="Proteomes" id="UP000580250"/>
    </source>
</evidence>
<dbReference type="AlphaFoldDB" id="A0A6V7VEB9"/>
<organism evidence="1 2">
    <name type="scientific">Meloidogyne enterolobii</name>
    <name type="common">Root-knot nematode worm</name>
    <name type="synonym">Meloidogyne mayaguensis</name>
    <dbReference type="NCBI Taxonomy" id="390850"/>
    <lineage>
        <taxon>Eukaryota</taxon>
        <taxon>Metazoa</taxon>
        <taxon>Ecdysozoa</taxon>
        <taxon>Nematoda</taxon>
        <taxon>Chromadorea</taxon>
        <taxon>Rhabditida</taxon>
        <taxon>Tylenchina</taxon>
        <taxon>Tylenchomorpha</taxon>
        <taxon>Tylenchoidea</taxon>
        <taxon>Meloidogynidae</taxon>
        <taxon>Meloidogyninae</taxon>
        <taxon>Meloidogyne</taxon>
    </lineage>
</organism>